<dbReference type="Pfam" id="PF03992">
    <property type="entry name" value="ABM"/>
    <property type="match status" value="1"/>
</dbReference>
<organism evidence="2 3">
    <name type="scientific">Amycolatopsis heterodermiae</name>
    <dbReference type="NCBI Taxonomy" id="3110235"/>
    <lineage>
        <taxon>Bacteria</taxon>
        <taxon>Bacillati</taxon>
        <taxon>Actinomycetota</taxon>
        <taxon>Actinomycetes</taxon>
        <taxon>Pseudonocardiales</taxon>
        <taxon>Pseudonocardiaceae</taxon>
        <taxon>Amycolatopsis</taxon>
    </lineage>
</organism>
<dbReference type="InterPro" id="IPR007138">
    <property type="entry name" value="ABM_dom"/>
</dbReference>
<dbReference type="Gene3D" id="3.30.70.100">
    <property type="match status" value="1"/>
</dbReference>
<accession>A0ABU5RD00</accession>
<comment type="caution">
    <text evidence="2">The sequence shown here is derived from an EMBL/GenBank/DDBJ whole genome shotgun (WGS) entry which is preliminary data.</text>
</comment>
<dbReference type="InterPro" id="IPR050744">
    <property type="entry name" value="AI-2_Isomerase_LsrG"/>
</dbReference>
<evidence type="ECO:0000259" key="1">
    <source>
        <dbReference type="PROSITE" id="PS51725"/>
    </source>
</evidence>
<dbReference type="Proteomes" id="UP001304298">
    <property type="component" value="Unassembled WGS sequence"/>
</dbReference>
<sequence>MTELQVIARHTIAPGQEEAIRVFYPRLVEAALTEPGCLAFEAYHRLDDEREVVLLERYASREAFDDHRETSHFKELVLGEIVPRLAHRVVETYEVAD</sequence>
<dbReference type="SUPFAM" id="SSF54909">
    <property type="entry name" value="Dimeric alpha+beta barrel"/>
    <property type="match status" value="1"/>
</dbReference>
<reference evidence="2 3" key="1">
    <citation type="submission" date="2023-12" db="EMBL/GenBank/DDBJ databases">
        <title>Amycolatopsis sp. V23-08.</title>
        <authorList>
            <person name="Somphong A."/>
        </authorList>
    </citation>
    <scope>NUCLEOTIDE SEQUENCE [LARGE SCALE GENOMIC DNA]</scope>
    <source>
        <strain evidence="2 3">V23-08</strain>
    </source>
</reference>
<name>A0ABU5RD00_9PSEU</name>
<dbReference type="RefSeq" id="WP_323331854.1">
    <property type="nucleotide sequence ID" value="NZ_JAYFSI010000008.1"/>
</dbReference>
<gene>
    <name evidence="2" type="ORF">VA596_31580</name>
</gene>
<dbReference type="InterPro" id="IPR011008">
    <property type="entry name" value="Dimeric_a/b-barrel"/>
</dbReference>
<evidence type="ECO:0000313" key="3">
    <source>
        <dbReference type="Proteomes" id="UP001304298"/>
    </source>
</evidence>
<keyword evidence="2" id="KW-0503">Monooxygenase</keyword>
<protein>
    <submittedName>
        <fullName evidence="2">Antibiotic biosynthesis monooxygenase family protein</fullName>
    </submittedName>
</protein>
<dbReference type="PANTHER" id="PTHR33336">
    <property type="entry name" value="QUINOL MONOOXYGENASE YGIN-RELATED"/>
    <property type="match status" value="1"/>
</dbReference>
<feature type="domain" description="ABM" evidence="1">
    <location>
        <begin position="4"/>
        <end position="95"/>
    </location>
</feature>
<keyword evidence="3" id="KW-1185">Reference proteome</keyword>
<proteinExistence type="predicted"/>
<evidence type="ECO:0000313" key="2">
    <source>
        <dbReference type="EMBL" id="MEA5364112.1"/>
    </source>
</evidence>
<dbReference type="PANTHER" id="PTHR33336:SF3">
    <property type="entry name" value="ABM DOMAIN-CONTAINING PROTEIN"/>
    <property type="match status" value="1"/>
</dbReference>
<dbReference type="PROSITE" id="PS51725">
    <property type="entry name" value="ABM"/>
    <property type="match status" value="1"/>
</dbReference>
<dbReference type="GO" id="GO:0004497">
    <property type="term" value="F:monooxygenase activity"/>
    <property type="evidence" value="ECO:0007669"/>
    <property type="project" value="UniProtKB-KW"/>
</dbReference>
<dbReference type="EMBL" id="JAYFSI010000008">
    <property type="protein sequence ID" value="MEA5364112.1"/>
    <property type="molecule type" value="Genomic_DNA"/>
</dbReference>
<keyword evidence="2" id="KW-0560">Oxidoreductase</keyword>